<dbReference type="PRINTS" id="PR00420">
    <property type="entry name" value="RNGMNOXGNASE"/>
</dbReference>
<accession>A0ABQ8KWL2</accession>
<dbReference type="SUPFAM" id="SSF52833">
    <property type="entry name" value="Thioredoxin-like"/>
    <property type="match status" value="1"/>
</dbReference>
<dbReference type="PANTHER" id="PTHR43004">
    <property type="entry name" value="TRK SYSTEM POTASSIUM UPTAKE PROTEIN"/>
    <property type="match status" value="1"/>
</dbReference>
<dbReference type="PANTHER" id="PTHR43004:SF19">
    <property type="entry name" value="BINDING MONOOXYGENASE, PUTATIVE (JCVI)-RELATED"/>
    <property type="match status" value="1"/>
</dbReference>
<keyword evidence="4" id="KW-0274">FAD</keyword>
<dbReference type="InterPro" id="IPR002938">
    <property type="entry name" value="FAD-bd"/>
</dbReference>
<dbReference type="InterPro" id="IPR036249">
    <property type="entry name" value="Thioredoxin-like_sf"/>
</dbReference>
<dbReference type="Gene3D" id="3.40.30.20">
    <property type="match status" value="1"/>
</dbReference>
<comment type="caution">
    <text evidence="8">The sequence shown here is derived from an EMBL/GenBank/DDBJ whole genome shotgun (WGS) entry which is preliminary data.</text>
</comment>
<evidence type="ECO:0000256" key="2">
    <source>
        <dbReference type="ARBA" id="ARBA00007801"/>
    </source>
</evidence>
<comment type="cofactor">
    <cofactor evidence="1">
        <name>FAD</name>
        <dbReference type="ChEBI" id="CHEBI:57692"/>
    </cofactor>
</comment>
<evidence type="ECO:0000313" key="9">
    <source>
        <dbReference type="Proteomes" id="UP000814176"/>
    </source>
</evidence>
<evidence type="ECO:0000313" key="8">
    <source>
        <dbReference type="EMBL" id="KAH9843687.1"/>
    </source>
</evidence>
<proteinExistence type="inferred from homology"/>
<dbReference type="Proteomes" id="UP000814176">
    <property type="component" value="Unassembled WGS sequence"/>
</dbReference>
<feature type="domain" description="FAD-binding" evidence="7">
    <location>
        <begin position="7"/>
        <end position="355"/>
    </location>
</feature>
<protein>
    <submittedName>
        <fullName evidence="8">Monooxygenase</fullName>
    </submittedName>
</protein>
<evidence type="ECO:0000259" key="7">
    <source>
        <dbReference type="Pfam" id="PF01494"/>
    </source>
</evidence>
<evidence type="ECO:0000256" key="4">
    <source>
        <dbReference type="ARBA" id="ARBA00022827"/>
    </source>
</evidence>
<dbReference type="SUPFAM" id="SSF51905">
    <property type="entry name" value="FAD/NAD(P)-binding domain"/>
    <property type="match status" value="1"/>
</dbReference>
<gene>
    <name evidence="8" type="ORF">C8Q71DRAFT_729615</name>
</gene>
<reference evidence="8 9" key="1">
    <citation type="journal article" date="2021" name="Environ. Microbiol.">
        <title>Gene family expansions and transcriptome signatures uncover fungal adaptations to wood decay.</title>
        <authorList>
            <person name="Hage H."/>
            <person name="Miyauchi S."/>
            <person name="Viragh M."/>
            <person name="Drula E."/>
            <person name="Min B."/>
            <person name="Chaduli D."/>
            <person name="Navarro D."/>
            <person name="Favel A."/>
            <person name="Norest M."/>
            <person name="Lesage-Meessen L."/>
            <person name="Balint B."/>
            <person name="Merenyi Z."/>
            <person name="de Eugenio L."/>
            <person name="Morin E."/>
            <person name="Martinez A.T."/>
            <person name="Baldrian P."/>
            <person name="Stursova M."/>
            <person name="Martinez M.J."/>
            <person name="Novotny C."/>
            <person name="Magnuson J.K."/>
            <person name="Spatafora J.W."/>
            <person name="Maurice S."/>
            <person name="Pangilinan J."/>
            <person name="Andreopoulos W."/>
            <person name="LaButti K."/>
            <person name="Hundley H."/>
            <person name="Na H."/>
            <person name="Kuo A."/>
            <person name="Barry K."/>
            <person name="Lipzen A."/>
            <person name="Henrissat B."/>
            <person name="Riley R."/>
            <person name="Ahrendt S."/>
            <person name="Nagy L.G."/>
            <person name="Grigoriev I.V."/>
            <person name="Martin F."/>
            <person name="Rosso M.N."/>
        </authorList>
    </citation>
    <scope>NUCLEOTIDE SEQUENCE [LARGE SCALE GENOMIC DNA]</scope>
    <source>
        <strain evidence="8 9">CIRM-BRFM 1785</strain>
    </source>
</reference>
<feature type="compositionally biased region" description="Basic and acidic residues" evidence="6">
    <location>
        <begin position="413"/>
        <end position="422"/>
    </location>
</feature>
<evidence type="ECO:0000256" key="5">
    <source>
        <dbReference type="ARBA" id="ARBA00023002"/>
    </source>
</evidence>
<dbReference type="GO" id="GO:0004497">
    <property type="term" value="F:monooxygenase activity"/>
    <property type="evidence" value="ECO:0007669"/>
    <property type="project" value="UniProtKB-KW"/>
</dbReference>
<dbReference type="GeneID" id="72002774"/>
<name>A0ABQ8KWL2_9APHY</name>
<evidence type="ECO:0000256" key="1">
    <source>
        <dbReference type="ARBA" id="ARBA00001974"/>
    </source>
</evidence>
<comment type="similarity">
    <text evidence="2">Belongs to the PheA/TfdB FAD monooxygenase family.</text>
</comment>
<dbReference type="Pfam" id="PF01494">
    <property type="entry name" value="FAD_binding_3"/>
    <property type="match status" value="1"/>
</dbReference>
<sequence>MATSPIPVLIAGAGPTGLVLGLTLLQNGIPVRIIDKDANRHPGQRGAGLQPRTLELFHFLGVIDDVLAKALFIQPRREYKLPGGTEVLKTLTLVTIEEPTPSTPHINGRLLGQYNTEAILRSHIERLGGTVEYGTELRGFVQHPDRVEAVLATKDGEAEKTETVVARWLVGSDGARGVVRKQLGLSFLGETRTEGQFLIGLVEIQGLVTEYWHQWGDLGRGGLVIMPTERPGWFSFILSGAADEEKLLVDRDALVDVFHKRVERKDLVFGQVEAVSLYRPNIRMVDKFGEGRVFVAGDAAHVHSPAGGQGLNSSVQDAFNLAWKLSLVEKGIALPSLLGTYTEERLPVIAVMLQKSTKLLDAMNKNAEEGWKRGGDLRMLGVNHRWSSIVVDERTPKAESPESVNPYGSGNDGELRAGDRAPDAPGLVSVRGGADGATSLFNVFRPTHHTVMSFNLPAEETEQLLQAVQKYPAGSVKTVLVFPQGTSDPQVAGQPDLAVVDKDGHAYAGYLVTPEKPTVAIVRPDGVVGGIVYDLSGFEKYFRGVFSAVIGDAL</sequence>
<keyword evidence="3" id="KW-0285">Flavoprotein</keyword>
<dbReference type="InterPro" id="IPR038220">
    <property type="entry name" value="PHOX_C_sf"/>
</dbReference>
<dbReference type="Gene3D" id="3.50.50.60">
    <property type="entry name" value="FAD/NAD(P)-binding domain"/>
    <property type="match status" value="1"/>
</dbReference>
<keyword evidence="9" id="KW-1185">Reference proteome</keyword>
<keyword evidence="8" id="KW-0503">Monooxygenase</keyword>
<dbReference type="InterPro" id="IPR036188">
    <property type="entry name" value="FAD/NAD-bd_sf"/>
</dbReference>
<evidence type="ECO:0000256" key="3">
    <source>
        <dbReference type="ARBA" id="ARBA00022630"/>
    </source>
</evidence>
<evidence type="ECO:0000256" key="6">
    <source>
        <dbReference type="SAM" id="MobiDB-lite"/>
    </source>
</evidence>
<keyword evidence="5" id="KW-0560">Oxidoreductase</keyword>
<dbReference type="Gene3D" id="3.30.70.2450">
    <property type="match status" value="1"/>
</dbReference>
<organism evidence="8 9">
    <name type="scientific">Rhodofomes roseus</name>
    <dbReference type="NCBI Taxonomy" id="34475"/>
    <lineage>
        <taxon>Eukaryota</taxon>
        <taxon>Fungi</taxon>
        <taxon>Dikarya</taxon>
        <taxon>Basidiomycota</taxon>
        <taxon>Agaricomycotina</taxon>
        <taxon>Agaricomycetes</taxon>
        <taxon>Polyporales</taxon>
        <taxon>Rhodofomes</taxon>
    </lineage>
</organism>
<dbReference type="EMBL" id="JADCUA010000001">
    <property type="protein sequence ID" value="KAH9843687.1"/>
    <property type="molecule type" value="Genomic_DNA"/>
</dbReference>
<dbReference type="RefSeq" id="XP_047784497.1">
    <property type="nucleotide sequence ID" value="XM_047922042.1"/>
</dbReference>
<dbReference type="InterPro" id="IPR050641">
    <property type="entry name" value="RIFMO-like"/>
</dbReference>
<feature type="region of interest" description="Disordered" evidence="6">
    <location>
        <begin position="393"/>
        <end position="422"/>
    </location>
</feature>